<dbReference type="Gene3D" id="3.90.226.10">
    <property type="entry name" value="2-enoyl-CoA Hydratase, Chain A, domain 1"/>
    <property type="match status" value="1"/>
</dbReference>
<dbReference type="Pfam" id="PF23658">
    <property type="entry name" value="PDZ_CPAF_rel"/>
    <property type="match status" value="1"/>
</dbReference>
<evidence type="ECO:0000259" key="2">
    <source>
        <dbReference type="Pfam" id="PF23658"/>
    </source>
</evidence>
<gene>
    <name evidence="3" type="ORF">MMYC01_203275</name>
</gene>
<feature type="domain" description="CPAF-like PDZ" evidence="2">
    <location>
        <begin position="134"/>
        <end position="252"/>
    </location>
</feature>
<organism evidence="3 4">
    <name type="scientific">Madurella mycetomatis</name>
    <dbReference type="NCBI Taxonomy" id="100816"/>
    <lineage>
        <taxon>Eukaryota</taxon>
        <taxon>Fungi</taxon>
        <taxon>Dikarya</taxon>
        <taxon>Ascomycota</taxon>
        <taxon>Pezizomycotina</taxon>
        <taxon>Sordariomycetes</taxon>
        <taxon>Sordariomycetidae</taxon>
        <taxon>Sordariales</taxon>
        <taxon>Sordariales incertae sedis</taxon>
        <taxon>Madurella</taxon>
    </lineage>
</organism>
<name>A0A175W9U3_9PEZI</name>
<keyword evidence="4" id="KW-1185">Reference proteome</keyword>
<dbReference type="EMBL" id="LCTW02000061">
    <property type="protein sequence ID" value="KXX80383.1"/>
    <property type="molecule type" value="Genomic_DNA"/>
</dbReference>
<dbReference type="Pfam" id="PF03572">
    <property type="entry name" value="Peptidase_S41"/>
    <property type="match status" value="1"/>
</dbReference>
<sequence length="677" mass="74039">MTDNNIVPKEIDPPFLERLIPAVPAAPIQPSLAFACLKSIPLHADTALEQVDYLHPLFEWQSTIDYLKEPPRGYLSEAADLLGGLDDIATAIRSNTTKYFSEFDFLADLYSLTSLRVRELHFHYSTLLFDLFTFQMGAKFLSISEDGRVAPRIYLYDDVDHVQHGYTPSPVSTINGIPAVDFLLRASVSSPGSHDPDARFNTLFPSLAKNANVGYVHPDAFLLGLDDTTTIECQNGTILRFSNTAFVRANFTNVTSAATLYREFGQPSGQAPVPLSWSLHVAAEKNYTASPKGYPEPITANSGELLEGFLPDMDEVAVLAIHSFASNINPNDLTSLINAPARFNNATIDFIRRAKADGRTKLILDMQSNGGGFIQNLATLYFNLFPGDTIPVLWQERAHSQLEWLGRSLNNETAGQAPVDLPWPMSDNMYVQPDGSPWDSFAFLYGPRSGAHGIGNFTNPSLLNVTAIVGPNYTVPWEEPPFRPEDIVILTDGECASACAILTDILTHAHGIRTVAVGGRPMQAPMQVVGQTRGGPVGNFAGFPSDMDRAAAPEGLELVPDAPPPLRVTSNVQWADMLRFNRANTLPLGELGEEGEDKKVPLQFRYTAANCRLFFTWEMARDITVLWRAVAAVTWGGGKCVPGSTVNVDGTMGDSTVGYTEEVEDKYKLPRGAGSVY</sequence>
<dbReference type="VEuPathDB" id="FungiDB:MMYC01_203275"/>
<proteinExistence type="predicted"/>
<accession>A0A175W9U3</accession>
<dbReference type="GO" id="GO:0006508">
    <property type="term" value="P:proteolysis"/>
    <property type="evidence" value="ECO:0007669"/>
    <property type="project" value="InterPro"/>
</dbReference>
<dbReference type="Proteomes" id="UP000078237">
    <property type="component" value="Unassembled WGS sequence"/>
</dbReference>
<dbReference type="InterPro" id="IPR029045">
    <property type="entry name" value="ClpP/crotonase-like_dom_sf"/>
</dbReference>
<dbReference type="PANTHER" id="PTHR37049:SF4">
    <property type="entry name" value="RHODANESE DOMAIN-CONTAINING PROTEIN"/>
    <property type="match status" value="1"/>
</dbReference>
<protein>
    <submittedName>
        <fullName evidence="3">Uncharacterized protein</fullName>
    </submittedName>
</protein>
<dbReference type="InterPro" id="IPR056186">
    <property type="entry name" value="PDZ_CPAF-rel"/>
</dbReference>
<dbReference type="STRING" id="100816.A0A175W9U3"/>
<comment type="caution">
    <text evidence="3">The sequence shown here is derived from an EMBL/GenBank/DDBJ whole genome shotgun (WGS) entry which is preliminary data.</text>
</comment>
<dbReference type="PANTHER" id="PTHR37049">
    <property type="entry name" value="PEPTIDASE S41 FAMILY PROTEIN"/>
    <property type="match status" value="1"/>
</dbReference>
<dbReference type="InterPro" id="IPR052766">
    <property type="entry name" value="S41A_metabolite_peptidase"/>
</dbReference>
<dbReference type="OrthoDB" id="27214at2759"/>
<feature type="domain" description="Tail specific protease" evidence="1">
    <location>
        <begin position="316"/>
        <end position="506"/>
    </location>
</feature>
<reference evidence="3 4" key="1">
    <citation type="journal article" date="2016" name="Genome Announc.">
        <title>Genome Sequence of Madurella mycetomatis mm55, Isolated from a Human Mycetoma Case in Sudan.</title>
        <authorList>
            <person name="Smit S."/>
            <person name="Derks M.F."/>
            <person name="Bervoets S."/>
            <person name="Fahal A."/>
            <person name="van Leeuwen W."/>
            <person name="van Belkum A."/>
            <person name="van de Sande W.W."/>
        </authorList>
    </citation>
    <scope>NUCLEOTIDE SEQUENCE [LARGE SCALE GENOMIC DNA]</scope>
    <source>
        <strain evidence="4">mm55</strain>
    </source>
</reference>
<dbReference type="GO" id="GO:0008236">
    <property type="term" value="F:serine-type peptidase activity"/>
    <property type="evidence" value="ECO:0007669"/>
    <property type="project" value="InterPro"/>
</dbReference>
<dbReference type="AlphaFoldDB" id="A0A175W9U3"/>
<evidence type="ECO:0000313" key="3">
    <source>
        <dbReference type="EMBL" id="KXX80383.1"/>
    </source>
</evidence>
<dbReference type="SUPFAM" id="SSF52096">
    <property type="entry name" value="ClpP/crotonase"/>
    <property type="match status" value="1"/>
</dbReference>
<evidence type="ECO:0000313" key="4">
    <source>
        <dbReference type="Proteomes" id="UP000078237"/>
    </source>
</evidence>
<dbReference type="InterPro" id="IPR005151">
    <property type="entry name" value="Tail-specific_protease"/>
</dbReference>
<evidence type="ECO:0000259" key="1">
    <source>
        <dbReference type="Pfam" id="PF03572"/>
    </source>
</evidence>